<dbReference type="EMBL" id="JBBWWQ010000010">
    <property type="protein sequence ID" value="KAK8937437.1"/>
    <property type="molecule type" value="Genomic_DNA"/>
</dbReference>
<name>A0AAP0G5B2_9ASPA</name>
<evidence type="ECO:0000313" key="1">
    <source>
        <dbReference type="EMBL" id="KAK8937437.1"/>
    </source>
</evidence>
<sequence length="67" mass="7257">MLIGLGPDYASLAAFVTSRLESMTLDEFTGILLSLELLFRAPPTKTGVPTLANNAHINHSTDHQNYA</sequence>
<keyword evidence="2" id="KW-1185">Reference proteome</keyword>
<accession>A0AAP0G5B2</accession>
<dbReference type="AlphaFoldDB" id="A0AAP0G5B2"/>
<proteinExistence type="predicted"/>
<dbReference type="Proteomes" id="UP001418222">
    <property type="component" value="Unassembled WGS sequence"/>
</dbReference>
<organism evidence="1 2">
    <name type="scientific">Platanthera zijinensis</name>
    <dbReference type="NCBI Taxonomy" id="2320716"/>
    <lineage>
        <taxon>Eukaryota</taxon>
        <taxon>Viridiplantae</taxon>
        <taxon>Streptophyta</taxon>
        <taxon>Embryophyta</taxon>
        <taxon>Tracheophyta</taxon>
        <taxon>Spermatophyta</taxon>
        <taxon>Magnoliopsida</taxon>
        <taxon>Liliopsida</taxon>
        <taxon>Asparagales</taxon>
        <taxon>Orchidaceae</taxon>
        <taxon>Orchidoideae</taxon>
        <taxon>Orchideae</taxon>
        <taxon>Orchidinae</taxon>
        <taxon>Platanthera</taxon>
    </lineage>
</organism>
<comment type="caution">
    <text evidence="1">The sequence shown here is derived from an EMBL/GenBank/DDBJ whole genome shotgun (WGS) entry which is preliminary data.</text>
</comment>
<reference evidence="1 2" key="1">
    <citation type="journal article" date="2022" name="Nat. Plants">
        <title>Genomes of leafy and leafless Platanthera orchids illuminate the evolution of mycoheterotrophy.</title>
        <authorList>
            <person name="Li M.H."/>
            <person name="Liu K.W."/>
            <person name="Li Z."/>
            <person name="Lu H.C."/>
            <person name="Ye Q.L."/>
            <person name="Zhang D."/>
            <person name="Wang J.Y."/>
            <person name="Li Y.F."/>
            <person name="Zhong Z.M."/>
            <person name="Liu X."/>
            <person name="Yu X."/>
            <person name="Liu D.K."/>
            <person name="Tu X.D."/>
            <person name="Liu B."/>
            <person name="Hao Y."/>
            <person name="Liao X.Y."/>
            <person name="Jiang Y.T."/>
            <person name="Sun W.H."/>
            <person name="Chen J."/>
            <person name="Chen Y.Q."/>
            <person name="Ai Y."/>
            <person name="Zhai J.W."/>
            <person name="Wu S.S."/>
            <person name="Zhou Z."/>
            <person name="Hsiao Y.Y."/>
            <person name="Wu W.L."/>
            <person name="Chen Y.Y."/>
            <person name="Lin Y.F."/>
            <person name="Hsu J.L."/>
            <person name="Li C.Y."/>
            <person name="Wang Z.W."/>
            <person name="Zhao X."/>
            <person name="Zhong W.Y."/>
            <person name="Ma X.K."/>
            <person name="Ma L."/>
            <person name="Huang J."/>
            <person name="Chen G.Z."/>
            <person name="Huang M.Z."/>
            <person name="Huang L."/>
            <person name="Peng D.H."/>
            <person name="Luo Y.B."/>
            <person name="Zou S.Q."/>
            <person name="Chen S.P."/>
            <person name="Lan S."/>
            <person name="Tsai W.C."/>
            <person name="Van de Peer Y."/>
            <person name="Liu Z.J."/>
        </authorList>
    </citation>
    <scope>NUCLEOTIDE SEQUENCE [LARGE SCALE GENOMIC DNA]</scope>
    <source>
        <strain evidence="1">Lor287</strain>
    </source>
</reference>
<protein>
    <submittedName>
        <fullName evidence="1">Uncharacterized protein</fullName>
    </submittedName>
</protein>
<evidence type="ECO:0000313" key="2">
    <source>
        <dbReference type="Proteomes" id="UP001418222"/>
    </source>
</evidence>
<gene>
    <name evidence="1" type="ORF">KSP39_PZI012358</name>
</gene>